<dbReference type="PANTHER" id="PTHR21064:SF6">
    <property type="entry name" value="AMINOGLYCOSIDE PHOSPHOTRANSFERASE DOMAIN-CONTAINING PROTEIN"/>
    <property type="match status" value="1"/>
</dbReference>
<dbReference type="InterPro" id="IPR002575">
    <property type="entry name" value="Aminoglycoside_PTrfase"/>
</dbReference>
<dbReference type="SUPFAM" id="SSF56112">
    <property type="entry name" value="Protein kinase-like (PK-like)"/>
    <property type="match status" value="1"/>
</dbReference>
<dbReference type="InterPro" id="IPR011009">
    <property type="entry name" value="Kinase-like_dom_sf"/>
</dbReference>
<keyword evidence="6 8" id="KW-0067">ATP-binding</keyword>
<protein>
    <recommendedName>
        <fullName evidence="8 9">Homoserine kinase</fullName>
        <shortName evidence="8">HK</shortName>
        <shortName evidence="8">HSK</shortName>
        <ecNumber evidence="8 9">2.7.1.39</ecNumber>
    </recommendedName>
</protein>
<evidence type="ECO:0000313" key="12">
    <source>
        <dbReference type="Proteomes" id="UP001149719"/>
    </source>
</evidence>
<evidence type="ECO:0000256" key="8">
    <source>
        <dbReference type="HAMAP-Rule" id="MF_00301"/>
    </source>
</evidence>
<dbReference type="CDD" id="cd05153">
    <property type="entry name" value="HomoserineK_II"/>
    <property type="match status" value="1"/>
</dbReference>
<dbReference type="NCBIfam" id="NF003558">
    <property type="entry name" value="PRK05231.1"/>
    <property type="match status" value="1"/>
</dbReference>
<comment type="similarity">
    <text evidence="7 8">Belongs to the pseudomonas-type ThrB family.</text>
</comment>
<dbReference type="Proteomes" id="UP001149719">
    <property type="component" value="Unassembled WGS sequence"/>
</dbReference>
<dbReference type="EMBL" id="JAPUBN010000015">
    <property type="protein sequence ID" value="MCZ2721903.1"/>
    <property type="molecule type" value="Genomic_DNA"/>
</dbReference>
<keyword evidence="5 8" id="KW-0418">Kinase</keyword>
<sequence>MDGNAFSTIDLFPLIVEHRHFFKYASAVDIKIGTKLAVYTSLDQDDMLALLADYDLGNLVSFQGISGGVENTNYFVTTDQGKYVLTLFEEFEAEEVPYFLDVVAHFKAEGFNVPAAINDKQGERLRMIKDRPAIMVDCFPGTLLDQTDVASCALMGTELAKLHKAGQTFPEKRPSHRGVEWWNVTSKDLAPKLPVEDATLLLDQVQAFDAFLQSAVELPAGTIHADLFFNNTLFVGTELSAIIDFYNACHSWLTYDLAIVVNDWCSDPETGEIELEKYRSLITAYANERAFTEAEKDNWPLMLQTAAMRFWLSRLEAWYGAIDDPERLAQQHNPEEIKRILNARVKFCPALVG</sequence>
<evidence type="ECO:0000313" key="11">
    <source>
        <dbReference type="EMBL" id="MCZ2721903.1"/>
    </source>
</evidence>
<keyword evidence="3 8" id="KW-0791">Threonine biosynthesis</keyword>
<gene>
    <name evidence="8" type="primary">thrB</name>
    <name evidence="11" type="ORF">O1D97_09635</name>
</gene>
<accession>A0ABT4JUC0</accession>
<dbReference type="RefSeq" id="WP_269125079.1">
    <property type="nucleotide sequence ID" value="NZ_JAPUBN010000015.1"/>
</dbReference>
<dbReference type="InterPro" id="IPR005280">
    <property type="entry name" value="Homoserine_kinase_II"/>
</dbReference>
<dbReference type="Gene3D" id="3.30.200.20">
    <property type="entry name" value="Phosphorylase Kinase, domain 1"/>
    <property type="match status" value="1"/>
</dbReference>
<feature type="domain" description="Aminoglycoside phosphotransferase" evidence="10">
    <location>
        <begin position="62"/>
        <end position="274"/>
    </location>
</feature>
<dbReference type="Gene3D" id="3.90.1200.10">
    <property type="match status" value="1"/>
</dbReference>
<keyword evidence="4 8" id="KW-0547">Nucleotide-binding</keyword>
<evidence type="ECO:0000256" key="1">
    <source>
        <dbReference type="ARBA" id="ARBA00022605"/>
    </source>
</evidence>
<evidence type="ECO:0000256" key="5">
    <source>
        <dbReference type="ARBA" id="ARBA00022777"/>
    </source>
</evidence>
<comment type="catalytic activity">
    <reaction evidence="8">
        <text>L-homoserine + ATP = O-phospho-L-homoserine + ADP + H(+)</text>
        <dbReference type="Rhea" id="RHEA:13985"/>
        <dbReference type="ChEBI" id="CHEBI:15378"/>
        <dbReference type="ChEBI" id="CHEBI:30616"/>
        <dbReference type="ChEBI" id="CHEBI:57476"/>
        <dbReference type="ChEBI" id="CHEBI:57590"/>
        <dbReference type="ChEBI" id="CHEBI:456216"/>
        <dbReference type="EC" id="2.7.1.39"/>
    </reaction>
</comment>
<evidence type="ECO:0000256" key="7">
    <source>
        <dbReference type="ARBA" id="ARBA00038240"/>
    </source>
</evidence>
<evidence type="ECO:0000256" key="9">
    <source>
        <dbReference type="NCBIfam" id="TIGR00938"/>
    </source>
</evidence>
<evidence type="ECO:0000256" key="6">
    <source>
        <dbReference type="ARBA" id="ARBA00022840"/>
    </source>
</evidence>
<keyword evidence="2 8" id="KW-0808">Transferase</keyword>
<evidence type="ECO:0000256" key="3">
    <source>
        <dbReference type="ARBA" id="ARBA00022697"/>
    </source>
</evidence>
<reference evidence="11" key="1">
    <citation type="submission" date="2022-12" db="EMBL/GenBank/DDBJ databases">
        <title>Marinomonas 15G1-11 sp. nov, isolated from marine algae.</title>
        <authorList>
            <person name="Butt M."/>
            <person name="Choi D.G."/>
            <person name="Kim J.M."/>
            <person name="Lee J.K."/>
            <person name="Baek J.H."/>
            <person name="Jeon C.O."/>
        </authorList>
    </citation>
    <scope>NUCLEOTIDE SEQUENCE</scope>
    <source>
        <strain evidence="11">15G1-11</strain>
    </source>
</reference>
<comment type="pathway">
    <text evidence="8">Amino-acid biosynthesis; L-threonine biosynthesis; L-threonine from L-aspartate: step 4/5.</text>
</comment>
<dbReference type="Pfam" id="PF01636">
    <property type="entry name" value="APH"/>
    <property type="match status" value="1"/>
</dbReference>
<dbReference type="PANTHER" id="PTHR21064">
    <property type="entry name" value="AMINOGLYCOSIDE PHOSPHOTRANSFERASE DOMAIN-CONTAINING PROTEIN-RELATED"/>
    <property type="match status" value="1"/>
</dbReference>
<dbReference type="GO" id="GO:0004413">
    <property type="term" value="F:homoserine kinase activity"/>
    <property type="evidence" value="ECO:0007669"/>
    <property type="project" value="UniProtKB-EC"/>
</dbReference>
<keyword evidence="1 8" id="KW-0028">Amino-acid biosynthesis</keyword>
<comment type="caution">
    <text evidence="11">The sequence shown here is derived from an EMBL/GenBank/DDBJ whole genome shotgun (WGS) entry which is preliminary data.</text>
</comment>
<evidence type="ECO:0000259" key="10">
    <source>
        <dbReference type="Pfam" id="PF01636"/>
    </source>
</evidence>
<dbReference type="HAMAP" id="MF_00301">
    <property type="entry name" value="Homoser_kinase_2"/>
    <property type="match status" value="1"/>
</dbReference>
<keyword evidence="12" id="KW-1185">Reference proteome</keyword>
<dbReference type="InterPro" id="IPR050249">
    <property type="entry name" value="Pseudomonas-type_ThrB"/>
</dbReference>
<dbReference type="NCBIfam" id="TIGR00938">
    <property type="entry name" value="thrB_alt"/>
    <property type="match status" value="1"/>
</dbReference>
<proteinExistence type="inferred from homology"/>
<evidence type="ECO:0000256" key="2">
    <source>
        <dbReference type="ARBA" id="ARBA00022679"/>
    </source>
</evidence>
<evidence type="ECO:0000256" key="4">
    <source>
        <dbReference type="ARBA" id="ARBA00022741"/>
    </source>
</evidence>
<dbReference type="EC" id="2.7.1.39" evidence="8 9"/>
<organism evidence="11 12">
    <name type="scientific">Marinomonas phaeophyticola</name>
    <dbReference type="NCBI Taxonomy" id="3004091"/>
    <lineage>
        <taxon>Bacteria</taxon>
        <taxon>Pseudomonadati</taxon>
        <taxon>Pseudomonadota</taxon>
        <taxon>Gammaproteobacteria</taxon>
        <taxon>Oceanospirillales</taxon>
        <taxon>Oceanospirillaceae</taxon>
        <taxon>Marinomonas</taxon>
    </lineage>
</organism>
<name>A0ABT4JUC0_9GAMM</name>